<proteinExistence type="predicted"/>
<evidence type="ECO:0000256" key="1">
    <source>
        <dbReference type="SAM" id="MobiDB-lite"/>
    </source>
</evidence>
<accession>A0A6C0DJ40</accession>
<feature type="compositionally biased region" description="Basic residues" evidence="1">
    <location>
        <begin position="149"/>
        <end position="187"/>
    </location>
</feature>
<organism evidence="2">
    <name type="scientific">viral metagenome</name>
    <dbReference type="NCBI Taxonomy" id="1070528"/>
    <lineage>
        <taxon>unclassified sequences</taxon>
        <taxon>metagenomes</taxon>
        <taxon>organismal metagenomes</taxon>
    </lineage>
</organism>
<sequence>MNNLFRKAFDRKHLYVDSNKVASMSLEQIFTIKPQEIGDGTIKDAIAKVNKDFEKATTKSEMKENLQKSKALEGIMQLKKAQKMETALSGRTRETERALESEQPPVDQAQVDVLMQQTADQAALEWTQDMNEKEDMAKLQGRLEALKRSGGKTYKRKNKRKSKKNHKKYKSTSKRSNKRKSRKLHKH</sequence>
<evidence type="ECO:0000313" key="2">
    <source>
        <dbReference type="EMBL" id="QHT16260.1"/>
    </source>
</evidence>
<dbReference type="EMBL" id="MN739618">
    <property type="protein sequence ID" value="QHT16260.1"/>
    <property type="molecule type" value="Genomic_DNA"/>
</dbReference>
<feature type="region of interest" description="Disordered" evidence="1">
    <location>
        <begin position="129"/>
        <end position="187"/>
    </location>
</feature>
<reference evidence="2" key="1">
    <citation type="journal article" date="2020" name="Nature">
        <title>Giant virus diversity and host interactions through global metagenomics.</title>
        <authorList>
            <person name="Schulz F."/>
            <person name="Roux S."/>
            <person name="Paez-Espino D."/>
            <person name="Jungbluth S."/>
            <person name="Walsh D.A."/>
            <person name="Denef V.J."/>
            <person name="McMahon K.D."/>
            <person name="Konstantinidis K.T."/>
            <person name="Eloe-Fadrosh E.A."/>
            <person name="Kyrpides N.C."/>
            <person name="Woyke T."/>
        </authorList>
    </citation>
    <scope>NUCLEOTIDE SEQUENCE</scope>
    <source>
        <strain evidence="2">GVMAG-M-3300023174-182</strain>
        <strain evidence="3">GVMAG-M-3300023174-5</strain>
    </source>
</reference>
<name>A0A6C0DJ40_9ZZZZ</name>
<protein>
    <submittedName>
        <fullName evidence="2">Uncharacterized protein</fullName>
    </submittedName>
</protein>
<dbReference type="EMBL" id="MN739669">
    <property type="protein sequence ID" value="QHT19799.1"/>
    <property type="molecule type" value="Genomic_DNA"/>
</dbReference>
<dbReference type="AlphaFoldDB" id="A0A6C0DJ40"/>
<feature type="compositionally biased region" description="Basic and acidic residues" evidence="1">
    <location>
        <begin position="91"/>
        <end position="100"/>
    </location>
</feature>
<evidence type="ECO:0000313" key="3">
    <source>
        <dbReference type="EMBL" id="QHT19799.1"/>
    </source>
</evidence>
<feature type="region of interest" description="Disordered" evidence="1">
    <location>
        <begin position="85"/>
        <end position="106"/>
    </location>
</feature>